<comment type="subcellular location">
    <subcellularLocation>
        <location evidence="3 19">Cytoplasm</location>
    </subcellularLocation>
</comment>
<feature type="active site" description="Proton donor" evidence="19">
    <location>
        <position position="224"/>
    </location>
</feature>
<evidence type="ECO:0000256" key="18">
    <source>
        <dbReference type="ARBA" id="ARBA00048914"/>
    </source>
</evidence>
<evidence type="ECO:0000256" key="12">
    <source>
        <dbReference type="ARBA" id="ARBA00022960"/>
    </source>
</evidence>
<keyword evidence="7 19" id="KW-0963">Cytoplasm</keyword>
<feature type="active site" evidence="19">
    <location>
        <position position="174"/>
    </location>
</feature>
<dbReference type="SUPFAM" id="SSF56194">
    <property type="entry name" value="Uridine diphospho-N-Acetylenolpyruvylglucosamine reductase, MurB, C-terminal domain"/>
    <property type="match status" value="1"/>
</dbReference>
<sequence length="310" mass="33690">MTVLEKAAAKMKKYRVPYRTECAFNELTTLGTGGKIYLTIAPENARQLVWAAKYLSRRQIPHCFVGYGSNILASDDFYEGVAVVTKGVKGCVFHDGTVTAQCGLSTSALCSKLVNAGLCGGEFFGCLPATVGGATVCNAGCFGQSVQDVVKSVTLLEKGKLRRIEAKDCRFSKRNSLFKQSGCLVLQTEMVFGRDNPQRIQSRLSAMRRYKALTQPLGCRSAGCVLFHPTISLSPLIERAGLKGFRIGGAEVSQKHAGFIVNVDKASSADVYLLIRHVKKALCEMGVNAMTEVCLINFPPKEQQCPFPVR</sequence>
<dbReference type="Gene3D" id="3.90.78.10">
    <property type="entry name" value="UDP-N-acetylenolpyruvoylglucosamine reductase, C-terminal domain"/>
    <property type="match status" value="1"/>
</dbReference>
<feature type="active site" evidence="19">
    <location>
        <position position="292"/>
    </location>
</feature>
<evidence type="ECO:0000259" key="20">
    <source>
        <dbReference type="PROSITE" id="PS51387"/>
    </source>
</evidence>
<evidence type="ECO:0000256" key="15">
    <source>
        <dbReference type="ARBA" id="ARBA00023306"/>
    </source>
</evidence>
<dbReference type="GO" id="GO:0071555">
    <property type="term" value="P:cell wall organization"/>
    <property type="evidence" value="ECO:0007669"/>
    <property type="project" value="UniProtKB-KW"/>
</dbReference>
<accession>A0A9D1MXQ4</accession>
<evidence type="ECO:0000256" key="14">
    <source>
        <dbReference type="ARBA" id="ARBA00023002"/>
    </source>
</evidence>
<dbReference type="GO" id="GO:0008762">
    <property type="term" value="F:UDP-N-acetylmuramate dehydrogenase activity"/>
    <property type="evidence" value="ECO:0007669"/>
    <property type="project" value="UniProtKB-UniRule"/>
</dbReference>
<dbReference type="Gene3D" id="3.30.465.10">
    <property type="match status" value="1"/>
</dbReference>
<evidence type="ECO:0000256" key="10">
    <source>
        <dbReference type="ARBA" id="ARBA00022827"/>
    </source>
</evidence>
<proteinExistence type="inferred from homology"/>
<dbReference type="PROSITE" id="PS51387">
    <property type="entry name" value="FAD_PCMH"/>
    <property type="match status" value="1"/>
</dbReference>
<comment type="function">
    <text evidence="2 19">Cell wall formation.</text>
</comment>
<name>A0A9D1MXQ4_9BACT</name>
<dbReference type="GO" id="GO:0051301">
    <property type="term" value="P:cell division"/>
    <property type="evidence" value="ECO:0007669"/>
    <property type="project" value="UniProtKB-KW"/>
</dbReference>
<evidence type="ECO:0000256" key="17">
    <source>
        <dbReference type="ARBA" id="ARBA00031026"/>
    </source>
</evidence>
<dbReference type="InterPro" id="IPR016166">
    <property type="entry name" value="FAD-bd_PCMH"/>
</dbReference>
<keyword evidence="10 19" id="KW-0274">FAD</keyword>
<evidence type="ECO:0000256" key="13">
    <source>
        <dbReference type="ARBA" id="ARBA00022984"/>
    </source>
</evidence>
<evidence type="ECO:0000256" key="3">
    <source>
        <dbReference type="ARBA" id="ARBA00004496"/>
    </source>
</evidence>
<comment type="cofactor">
    <cofactor evidence="1 19">
        <name>FAD</name>
        <dbReference type="ChEBI" id="CHEBI:57692"/>
    </cofactor>
</comment>
<dbReference type="Gene3D" id="3.30.43.10">
    <property type="entry name" value="Uridine Diphospho-n-acetylenolpyruvylglucosamine Reductase, domain 2"/>
    <property type="match status" value="1"/>
</dbReference>
<keyword evidence="13 19" id="KW-0573">Peptidoglycan synthesis</keyword>
<keyword evidence="15 19" id="KW-0131">Cell cycle</keyword>
<evidence type="ECO:0000256" key="4">
    <source>
        <dbReference type="ARBA" id="ARBA00004752"/>
    </source>
</evidence>
<dbReference type="GO" id="GO:0005829">
    <property type="term" value="C:cytosol"/>
    <property type="evidence" value="ECO:0007669"/>
    <property type="project" value="TreeGrafter"/>
</dbReference>
<organism evidence="21 22">
    <name type="scientific">Candidatus Fimimonas merdipullorum</name>
    <dbReference type="NCBI Taxonomy" id="2840822"/>
    <lineage>
        <taxon>Bacteria</taxon>
        <taxon>Pseudomonadati</taxon>
        <taxon>Myxococcota</taxon>
        <taxon>Myxococcia</taxon>
        <taxon>Myxococcales</taxon>
        <taxon>Cystobacterineae</taxon>
        <taxon>Myxococcaceae</taxon>
        <taxon>Myxococcaceae incertae sedis</taxon>
        <taxon>Candidatus Fimimonas</taxon>
    </lineage>
</organism>
<keyword evidence="12 19" id="KW-0133">Cell shape</keyword>
<dbReference type="Pfam" id="PF02873">
    <property type="entry name" value="MurB_C"/>
    <property type="match status" value="1"/>
</dbReference>
<dbReference type="Proteomes" id="UP000886852">
    <property type="component" value="Unassembled WGS sequence"/>
</dbReference>
<dbReference type="EMBL" id="DVOC01000084">
    <property type="protein sequence ID" value="HIU91320.1"/>
    <property type="molecule type" value="Genomic_DNA"/>
</dbReference>
<dbReference type="PANTHER" id="PTHR21071:SF4">
    <property type="entry name" value="UDP-N-ACETYLENOLPYRUVOYLGLUCOSAMINE REDUCTASE"/>
    <property type="match status" value="1"/>
</dbReference>
<dbReference type="InterPro" id="IPR016169">
    <property type="entry name" value="FAD-bd_PCMH_sub2"/>
</dbReference>
<dbReference type="InterPro" id="IPR006094">
    <property type="entry name" value="Oxid_FAD_bind_N"/>
</dbReference>
<dbReference type="EC" id="1.3.1.98" evidence="5 19"/>
<evidence type="ECO:0000256" key="19">
    <source>
        <dbReference type="HAMAP-Rule" id="MF_00037"/>
    </source>
</evidence>
<comment type="caution">
    <text evidence="21">The sequence shown here is derived from an EMBL/GenBank/DDBJ whole genome shotgun (WGS) entry which is preliminary data.</text>
</comment>
<dbReference type="Pfam" id="PF01565">
    <property type="entry name" value="FAD_binding_4"/>
    <property type="match status" value="1"/>
</dbReference>
<keyword evidence="11 19" id="KW-0521">NADP</keyword>
<dbReference type="InterPro" id="IPR036635">
    <property type="entry name" value="MurB_C_sf"/>
</dbReference>
<keyword evidence="14 19" id="KW-0560">Oxidoreductase</keyword>
<comment type="pathway">
    <text evidence="4 19">Cell wall biogenesis; peptidoglycan biosynthesis.</text>
</comment>
<gene>
    <name evidence="19 21" type="primary">murB</name>
    <name evidence="21" type="ORF">IAC72_04855</name>
</gene>
<dbReference type="HAMAP" id="MF_00037">
    <property type="entry name" value="MurB"/>
    <property type="match status" value="1"/>
</dbReference>
<evidence type="ECO:0000256" key="1">
    <source>
        <dbReference type="ARBA" id="ARBA00001974"/>
    </source>
</evidence>
<dbReference type="InterPro" id="IPR003170">
    <property type="entry name" value="MurB"/>
</dbReference>
<protein>
    <recommendedName>
        <fullName evidence="6 19">UDP-N-acetylenolpyruvoylglucosamine reductase</fullName>
        <ecNumber evidence="5 19">1.3.1.98</ecNumber>
    </recommendedName>
    <alternativeName>
        <fullName evidence="17 19">UDP-N-acetylmuramate dehydrogenase</fullName>
    </alternativeName>
</protein>
<reference evidence="21" key="2">
    <citation type="journal article" date="2021" name="PeerJ">
        <title>Extensive microbial diversity within the chicken gut microbiome revealed by metagenomics and culture.</title>
        <authorList>
            <person name="Gilroy R."/>
            <person name="Ravi A."/>
            <person name="Getino M."/>
            <person name="Pursley I."/>
            <person name="Horton D.L."/>
            <person name="Alikhan N.F."/>
            <person name="Baker D."/>
            <person name="Gharbi K."/>
            <person name="Hall N."/>
            <person name="Watson M."/>
            <person name="Adriaenssens E.M."/>
            <person name="Foster-Nyarko E."/>
            <person name="Jarju S."/>
            <person name="Secka A."/>
            <person name="Antonio M."/>
            <person name="Oren A."/>
            <person name="Chaudhuri R.R."/>
            <person name="La Ragione R."/>
            <person name="Hildebrand F."/>
            <person name="Pallen M.J."/>
        </authorList>
    </citation>
    <scope>NUCLEOTIDE SEQUENCE</scope>
    <source>
        <strain evidence="21">ChiHjej12B11-7776</strain>
    </source>
</reference>
<dbReference type="InterPro" id="IPR016167">
    <property type="entry name" value="FAD-bd_PCMH_sub1"/>
</dbReference>
<comment type="catalytic activity">
    <reaction evidence="18 19">
        <text>UDP-N-acetyl-alpha-D-muramate + NADP(+) = UDP-N-acetyl-3-O-(1-carboxyvinyl)-alpha-D-glucosamine + NADPH + H(+)</text>
        <dbReference type="Rhea" id="RHEA:12248"/>
        <dbReference type="ChEBI" id="CHEBI:15378"/>
        <dbReference type="ChEBI" id="CHEBI:57783"/>
        <dbReference type="ChEBI" id="CHEBI:58349"/>
        <dbReference type="ChEBI" id="CHEBI:68483"/>
        <dbReference type="ChEBI" id="CHEBI:70757"/>
        <dbReference type="EC" id="1.3.1.98"/>
    </reaction>
</comment>
<dbReference type="InterPro" id="IPR011601">
    <property type="entry name" value="MurB_C"/>
</dbReference>
<dbReference type="PANTHER" id="PTHR21071">
    <property type="entry name" value="UDP-N-ACETYLENOLPYRUVOYLGLUCOSAMINE REDUCTASE"/>
    <property type="match status" value="1"/>
</dbReference>
<dbReference type="SUPFAM" id="SSF56176">
    <property type="entry name" value="FAD-binding/transporter-associated domain-like"/>
    <property type="match status" value="1"/>
</dbReference>
<keyword evidence="9 19" id="KW-0285">Flavoprotein</keyword>
<evidence type="ECO:0000256" key="11">
    <source>
        <dbReference type="ARBA" id="ARBA00022857"/>
    </source>
</evidence>
<comment type="similarity">
    <text evidence="19">Belongs to the MurB family.</text>
</comment>
<reference evidence="21" key="1">
    <citation type="submission" date="2020-10" db="EMBL/GenBank/DDBJ databases">
        <authorList>
            <person name="Gilroy R."/>
        </authorList>
    </citation>
    <scope>NUCLEOTIDE SEQUENCE</scope>
    <source>
        <strain evidence="21">ChiHjej12B11-7776</strain>
    </source>
</reference>
<dbReference type="GO" id="GO:0008360">
    <property type="term" value="P:regulation of cell shape"/>
    <property type="evidence" value="ECO:0007669"/>
    <property type="project" value="UniProtKB-KW"/>
</dbReference>
<evidence type="ECO:0000256" key="8">
    <source>
        <dbReference type="ARBA" id="ARBA00022618"/>
    </source>
</evidence>
<feature type="domain" description="FAD-binding PCMH-type" evidence="20">
    <location>
        <begin position="32"/>
        <end position="197"/>
    </location>
</feature>
<evidence type="ECO:0000256" key="9">
    <source>
        <dbReference type="ARBA" id="ARBA00022630"/>
    </source>
</evidence>
<dbReference type="GO" id="GO:0009252">
    <property type="term" value="P:peptidoglycan biosynthetic process"/>
    <property type="evidence" value="ECO:0007669"/>
    <property type="project" value="UniProtKB-UniRule"/>
</dbReference>
<dbReference type="NCBIfam" id="TIGR00179">
    <property type="entry name" value="murB"/>
    <property type="match status" value="1"/>
</dbReference>
<evidence type="ECO:0000313" key="21">
    <source>
        <dbReference type="EMBL" id="HIU91320.1"/>
    </source>
</evidence>
<dbReference type="AlphaFoldDB" id="A0A9D1MXQ4"/>
<evidence type="ECO:0000256" key="2">
    <source>
        <dbReference type="ARBA" id="ARBA00003921"/>
    </source>
</evidence>
<dbReference type="InterPro" id="IPR036318">
    <property type="entry name" value="FAD-bd_PCMH-like_sf"/>
</dbReference>
<evidence type="ECO:0000256" key="7">
    <source>
        <dbReference type="ARBA" id="ARBA00022490"/>
    </source>
</evidence>
<evidence type="ECO:0000256" key="6">
    <source>
        <dbReference type="ARBA" id="ARBA00015188"/>
    </source>
</evidence>
<evidence type="ECO:0000256" key="5">
    <source>
        <dbReference type="ARBA" id="ARBA00012518"/>
    </source>
</evidence>
<keyword evidence="8 19" id="KW-0132">Cell division</keyword>
<keyword evidence="16 19" id="KW-0961">Cell wall biogenesis/degradation</keyword>
<dbReference type="GO" id="GO:0071949">
    <property type="term" value="F:FAD binding"/>
    <property type="evidence" value="ECO:0007669"/>
    <property type="project" value="InterPro"/>
</dbReference>
<evidence type="ECO:0000256" key="16">
    <source>
        <dbReference type="ARBA" id="ARBA00023316"/>
    </source>
</evidence>
<evidence type="ECO:0000313" key="22">
    <source>
        <dbReference type="Proteomes" id="UP000886852"/>
    </source>
</evidence>